<dbReference type="Proteomes" id="UP000441523">
    <property type="component" value="Unassembled WGS sequence"/>
</dbReference>
<accession>A0A6N6MQ38</accession>
<dbReference type="Gene3D" id="1.10.530.10">
    <property type="match status" value="1"/>
</dbReference>
<dbReference type="Pfam" id="PF13946">
    <property type="entry name" value="DUF4214"/>
    <property type="match status" value="1"/>
</dbReference>
<dbReference type="InterPro" id="IPR051056">
    <property type="entry name" value="Glycosyl_Hydrolase_73"/>
</dbReference>
<dbReference type="InterPro" id="IPR025282">
    <property type="entry name" value="DUF4214"/>
</dbReference>
<dbReference type="Pfam" id="PF01832">
    <property type="entry name" value="Glucosaminidase"/>
    <property type="match status" value="1"/>
</dbReference>
<evidence type="ECO:0000313" key="3">
    <source>
        <dbReference type="EMBL" id="KAB1072181.1"/>
    </source>
</evidence>
<comment type="caution">
    <text evidence="3">The sequence shown here is derived from an EMBL/GenBank/DDBJ whole genome shotgun (WGS) entry which is preliminary data.</text>
</comment>
<dbReference type="SMART" id="SM00047">
    <property type="entry name" value="LYZ2"/>
    <property type="match status" value="1"/>
</dbReference>
<keyword evidence="4" id="KW-1185">Reference proteome</keyword>
<feature type="domain" description="Mannosyl-glycoprotein endo-beta-N-acetylglucosamidase-like" evidence="2">
    <location>
        <begin position="2"/>
        <end position="146"/>
    </location>
</feature>
<dbReference type="RefSeq" id="WP_150964926.1">
    <property type="nucleotide sequence ID" value="NZ_VZZJ01000015.1"/>
</dbReference>
<name>A0A6N6MQ38_9HYPH</name>
<dbReference type="PANTHER" id="PTHR33308:SF9">
    <property type="entry name" value="PEPTIDOGLYCAN HYDROLASE FLGJ"/>
    <property type="match status" value="1"/>
</dbReference>
<reference evidence="3 4" key="1">
    <citation type="submission" date="2019-09" db="EMBL/GenBank/DDBJ databases">
        <title>YIM 132548 draft genome.</title>
        <authorList>
            <person name="Jiang L."/>
        </authorList>
    </citation>
    <scope>NUCLEOTIDE SEQUENCE [LARGE SCALE GENOMIC DNA]</scope>
    <source>
        <strain evidence="3 4">YIM 132548</strain>
    </source>
</reference>
<keyword evidence="1" id="KW-0378">Hydrolase</keyword>
<organism evidence="3 4">
    <name type="scientific">Methylobacterium planeticum</name>
    <dbReference type="NCBI Taxonomy" id="2615211"/>
    <lineage>
        <taxon>Bacteria</taxon>
        <taxon>Pseudomonadati</taxon>
        <taxon>Pseudomonadota</taxon>
        <taxon>Alphaproteobacteria</taxon>
        <taxon>Hyphomicrobiales</taxon>
        <taxon>Methylobacteriaceae</taxon>
        <taxon>Methylobacterium</taxon>
    </lineage>
</organism>
<dbReference type="PANTHER" id="PTHR33308">
    <property type="entry name" value="PEPTIDOGLYCAN HYDROLASE FLGJ"/>
    <property type="match status" value="1"/>
</dbReference>
<dbReference type="InterPro" id="IPR038255">
    <property type="entry name" value="PBS_linker_sf"/>
</dbReference>
<dbReference type="GO" id="GO:0004040">
    <property type="term" value="F:amidase activity"/>
    <property type="evidence" value="ECO:0007669"/>
    <property type="project" value="InterPro"/>
</dbReference>
<evidence type="ECO:0000256" key="1">
    <source>
        <dbReference type="ARBA" id="ARBA00022801"/>
    </source>
</evidence>
<protein>
    <submittedName>
        <fullName evidence="3">DUF4214 domain-containing protein</fullName>
    </submittedName>
</protein>
<dbReference type="Gene3D" id="1.10.3130.20">
    <property type="entry name" value="Phycobilisome linker domain"/>
    <property type="match status" value="1"/>
</dbReference>
<sequence length="881" mass="92687">MDPKSFAEKYGPFAVAASQQTGIKPELILAQAAAESAWGEKYKGNNLFGIKSHGKPGGVDVATHEVVNGQRVAITDSFRSFKTPEDSFQGYADFINENPRYDKLKGSASLGEQLKALAASGYATDPNYLNLIGGIAGRFNLGDYKNPTPSYDLNSPFNGGLQTDVSASVGDGFLGWNARMPEGVTLIAGFTQTIPNVPVRPSDIELNGMPRPSDYGAIAALYQQDLGRSPDADGLSYWGRALANGQSLMDVDQGIRGSAEAKAYLGMPSTDAGTYNPATGISALSPADIVNTAYLATLGRALDATGSDYFTQQTQNGTGLAGIMDAITKSPEYANLYDTPSLTPTLDPNGNTPTIGYTGMTPTIGGGLTAGTQGPGGLTPTQGPNQFAAAWDAQQYDAANPDVAASGMDPLTHYLTFGRGEGRAIDTLGQKFGDQAYLAQNPDVAAAGMSPLEHYIRFGQMEGRDAPLVGPDGTVQMVDNFVQQPTLQNYDLLALFAPQQASTQGPGALTPTIGQSGLTPTQGAPNAIQAWEQEYYKANPDVLANGMDALQHYITFGQGEGRAVNTLGQKFDGTAYLAQNQDVATAGLNPWLHYLTSGAKEGWAADLVGPDGTTQLVNNWLYAPTLNNAEYAPLVTNMAQAAHVWSPSLTPTQGPPGNSPLIGPDVTAPTFNPGTFTQAWDPNEYLSENPDVAAAGIDPAWHARTYGVNEGRTAHFDLGGIPMFTPNWGGAQPAGYRQALNAFGQPAVPSDNQPLGSGNTYNNGGVQYGGVNIGASALFDPYSSEMAYLNTQADNINQNAVASRAVENQLTQGTGTMFPTFAVNGFNQGNSNVVQQQGLNYLNNVNTSLANNAPQFNPALKTQGIPKNTGFLGVGFVPWSL</sequence>
<dbReference type="EMBL" id="VZZJ01000015">
    <property type="protein sequence ID" value="KAB1072181.1"/>
    <property type="molecule type" value="Genomic_DNA"/>
</dbReference>
<dbReference type="AlphaFoldDB" id="A0A6N6MQ38"/>
<evidence type="ECO:0000259" key="2">
    <source>
        <dbReference type="SMART" id="SM00047"/>
    </source>
</evidence>
<dbReference type="InterPro" id="IPR002901">
    <property type="entry name" value="MGlyc_endo_b_GlcNAc-like_dom"/>
</dbReference>
<gene>
    <name evidence="3" type="ORF">F6X51_17315</name>
</gene>
<proteinExistence type="predicted"/>
<evidence type="ECO:0000313" key="4">
    <source>
        <dbReference type="Proteomes" id="UP000441523"/>
    </source>
</evidence>